<evidence type="ECO:0000259" key="1">
    <source>
        <dbReference type="PROSITE" id="PS50106"/>
    </source>
</evidence>
<keyword evidence="3" id="KW-1185">Reference proteome</keyword>
<dbReference type="Gene3D" id="2.30.42.10">
    <property type="match status" value="1"/>
</dbReference>
<sequence>PNLPPYLLLIALFASKFPFLFDYRMNTSLSGSLTDEGSFEVIERRDGSSENGDILFVEEEDPVKVEDEVLFDRIYDALSLNDASIGTKNAEDALNILQQRMSNMKSGQTLRNEDRPSLLAEMEKTMRDRVHFTIQHRRCKEQMKLAMDEVDCMAETMDAHFGENKNERKNEPSQNSVLRTITFSGRPNGRLGSCVFTDPYGYPFVHDIYKTSPAYLAGLRKGDRIVAVNGIPTFGATNDLITKILACTVKEMLVVDEECFNWHKKYNVDLPIDPELRKPIIKGALFSWPQHPSEVIATVMLIP</sequence>
<dbReference type="PROSITE" id="PS50106">
    <property type="entry name" value="PDZ"/>
    <property type="match status" value="1"/>
</dbReference>
<dbReference type="SMART" id="SM00228">
    <property type="entry name" value="PDZ"/>
    <property type="match status" value="1"/>
</dbReference>
<dbReference type="InterPro" id="IPR041489">
    <property type="entry name" value="PDZ_6"/>
</dbReference>
<organism evidence="2 3">
    <name type="scientific">Pristionchus fissidentatus</name>
    <dbReference type="NCBI Taxonomy" id="1538716"/>
    <lineage>
        <taxon>Eukaryota</taxon>
        <taxon>Metazoa</taxon>
        <taxon>Ecdysozoa</taxon>
        <taxon>Nematoda</taxon>
        <taxon>Chromadorea</taxon>
        <taxon>Rhabditida</taxon>
        <taxon>Rhabditina</taxon>
        <taxon>Diplogasteromorpha</taxon>
        <taxon>Diplogasteroidea</taxon>
        <taxon>Neodiplogasteridae</taxon>
        <taxon>Pristionchus</taxon>
    </lineage>
</organism>
<gene>
    <name evidence="2" type="ORF">PFISCL1PPCAC_12173</name>
</gene>
<evidence type="ECO:0000313" key="2">
    <source>
        <dbReference type="EMBL" id="GMT20876.1"/>
    </source>
</evidence>
<proteinExistence type="predicted"/>
<name>A0AAV5VN83_9BILA</name>
<dbReference type="Proteomes" id="UP001432322">
    <property type="component" value="Unassembled WGS sequence"/>
</dbReference>
<dbReference type="AlphaFoldDB" id="A0AAV5VN83"/>
<dbReference type="EMBL" id="BTSY01000003">
    <property type="protein sequence ID" value="GMT20876.1"/>
    <property type="molecule type" value="Genomic_DNA"/>
</dbReference>
<dbReference type="InterPro" id="IPR036034">
    <property type="entry name" value="PDZ_sf"/>
</dbReference>
<dbReference type="Pfam" id="PF17820">
    <property type="entry name" value="PDZ_6"/>
    <property type="match status" value="1"/>
</dbReference>
<feature type="non-terminal residue" evidence="2">
    <location>
        <position position="1"/>
    </location>
</feature>
<comment type="caution">
    <text evidence="2">The sequence shown here is derived from an EMBL/GenBank/DDBJ whole genome shotgun (WGS) entry which is preliminary data.</text>
</comment>
<dbReference type="CDD" id="cd00136">
    <property type="entry name" value="PDZ_canonical"/>
    <property type="match status" value="1"/>
</dbReference>
<evidence type="ECO:0000313" key="3">
    <source>
        <dbReference type="Proteomes" id="UP001432322"/>
    </source>
</evidence>
<accession>A0AAV5VN83</accession>
<protein>
    <recommendedName>
        <fullName evidence="1">PDZ domain-containing protein</fullName>
    </recommendedName>
</protein>
<dbReference type="InterPro" id="IPR001478">
    <property type="entry name" value="PDZ"/>
</dbReference>
<feature type="domain" description="PDZ" evidence="1">
    <location>
        <begin position="180"/>
        <end position="245"/>
    </location>
</feature>
<reference evidence="2" key="1">
    <citation type="submission" date="2023-10" db="EMBL/GenBank/DDBJ databases">
        <title>Genome assembly of Pristionchus species.</title>
        <authorList>
            <person name="Yoshida K."/>
            <person name="Sommer R.J."/>
        </authorList>
    </citation>
    <scope>NUCLEOTIDE SEQUENCE</scope>
    <source>
        <strain evidence="2">RS5133</strain>
    </source>
</reference>
<dbReference type="SUPFAM" id="SSF50156">
    <property type="entry name" value="PDZ domain-like"/>
    <property type="match status" value="1"/>
</dbReference>